<comment type="caution">
    <text evidence="1">The sequence shown here is derived from an EMBL/GenBank/DDBJ whole genome shotgun (WGS) entry which is preliminary data.</text>
</comment>
<organism evidence="1 2">
    <name type="scientific">Pleurodeles waltl</name>
    <name type="common">Iberian ribbed newt</name>
    <dbReference type="NCBI Taxonomy" id="8319"/>
    <lineage>
        <taxon>Eukaryota</taxon>
        <taxon>Metazoa</taxon>
        <taxon>Chordata</taxon>
        <taxon>Craniata</taxon>
        <taxon>Vertebrata</taxon>
        <taxon>Euteleostomi</taxon>
        <taxon>Amphibia</taxon>
        <taxon>Batrachia</taxon>
        <taxon>Caudata</taxon>
        <taxon>Salamandroidea</taxon>
        <taxon>Salamandridae</taxon>
        <taxon>Pleurodelinae</taxon>
        <taxon>Pleurodeles</taxon>
    </lineage>
</organism>
<sequence length="84" mass="9559">MARAEPAELMCRARNENSIQALRQGATRWRCPVTGRWPFVASPQAEPARSPAFLVFTAFVKRIVEDGSVKLQQYGREMPRKINI</sequence>
<evidence type="ECO:0000313" key="2">
    <source>
        <dbReference type="Proteomes" id="UP001066276"/>
    </source>
</evidence>
<reference evidence="1" key="1">
    <citation type="journal article" date="2022" name="bioRxiv">
        <title>Sequencing and chromosome-scale assembly of the giantPleurodeles waltlgenome.</title>
        <authorList>
            <person name="Brown T."/>
            <person name="Elewa A."/>
            <person name="Iarovenko S."/>
            <person name="Subramanian E."/>
            <person name="Araus A.J."/>
            <person name="Petzold A."/>
            <person name="Susuki M."/>
            <person name="Suzuki K.-i.T."/>
            <person name="Hayashi T."/>
            <person name="Toyoda A."/>
            <person name="Oliveira C."/>
            <person name="Osipova E."/>
            <person name="Leigh N.D."/>
            <person name="Simon A."/>
            <person name="Yun M.H."/>
        </authorList>
    </citation>
    <scope>NUCLEOTIDE SEQUENCE</scope>
    <source>
        <strain evidence="1">20211129_DDA</strain>
        <tissue evidence="1">Liver</tissue>
    </source>
</reference>
<name>A0AAV7S433_PLEWA</name>
<protein>
    <submittedName>
        <fullName evidence="1">Uncharacterized protein</fullName>
    </submittedName>
</protein>
<keyword evidence="2" id="KW-1185">Reference proteome</keyword>
<gene>
    <name evidence="1" type="ORF">NDU88_000269</name>
</gene>
<proteinExistence type="predicted"/>
<evidence type="ECO:0000313" key="1">
    <source>
        <dbReference type="EMBL" id="KAJ1159764.1"/>
    </source>
</evidence>
<dbReference type="EMBL" id="JANPWB010000008">
    <property type="protein sequence ID" value="KAJ1159764.1"/>
    <property type="molecule type" value="Genomic_DNA"/>
</dbReference>
<dbReference type="Proteomes" id="UP001066276">
    <property type="component" value="Chromosome 4_2"/>
</dbReference>
<accession>A0AAV7S433</accession>
<dbReference type="AlphaFoldDB" id="A0AAV7S433"/>